<dbReference type="PANTHER" id="PTHR12147:SF22">
    <property type="entry name" value="ENDOPLASMIC RETICULUM METALLOPEPTIDASE 1"/>
    <property type="match status" value="1"/>
</dbReference>
<dbReference type="PANTHER" id="PTHR12147">
    <property type="entry name" value="METALLOPEPTIDASE M28 FAMILY MEMBER"/>
    <property type="match status" value="1"/>
</dbReference>
<organism>
    <name type="scientific">Culex quinquefasciatus</name>
    <name type="common">Southern house mosquito</name>
    <name type="synonym">Culex pungens</name>
    <dbReference type="NCBI Taxonomy" id="7176"/>
    <lineage>
        <taxon>Eukaryota</taxon>
        <taxon>Metazoa</taxon>
        <taxon>Ecdysozoa</taxon>
        <taxon>Arthropoda</taxon>
        <taxon>Hexapoda</taxon>
        <taxon>Insecta</taxon>
        <taxon>Pterygota</taxon>
        <taxon>Neoptera</taxon>
        <taxon>Endopterygota</taxon>
        <taxon>Diptera</taxon>
        <taxon>Nematocera</taxon>
        <taxon>Culicoidea</taxon>
        <taxon>Culicidae</taxon>
        <taxon>Culicinae</taxon>
        <taxon>Culicini</taxon>
        <taxon>Culex</taxon>
        <taxon>Culex</taxon>
    </lineage>
</organism>
<evidence type="ECO:0000256" key="13">
    <source>
        <dbReference type="ARBA" id="ARBA00023180"/>
    </source>
</evidence>
<dbReference type="OMA" id="FFLECSK"/>
<dbReference type="FunFam" id="3.40.630.10:FF:000008">
    <property type="entry name" value="Endoplasmic reticulum metallopeptidase 1"/>
    <property type="match status" value="1"/>
</dbReference>
<dbReference type="SUPFAM" id="SSF53187">
    <property type="entry name" value="Zn-dependent exopeptidases"/>
    <property type="match status" value="1"/>
</dbReference>
<evidence type="ECO:0000313" key="19">
    <source>
        <dbReference type="EMBL" id="EDS39432.1"/>
    </source>
</evidence>
<feature type="transmembrane region" description="Helical" evidence="15">
    <location>
        <begin position="429"/>
        <end position="455"/>
    </location>
</feature>
<evidence type="ECO:0000256" key="1">
    <source>
        <dbReference type="ARBA" id="ARBA00001947"/>
    </source>
</evidence>
<dbReference type="eggNOG" id="KOG2194">
    <property type="taxonomic scope" value="Eukaryota"/>
</dbReference>
<keyword evidence="12 15" id="KW-0472">Membrane</keyword>
<evidence type="ECO:0000256" key="4">
    <source>
        <dbReference type="ARBA" id="ARBA00022670"/>
    </source>
</evidence>
<dbReference type="HOGENOM" id="CLU_007536_2_0_1"/>
<dbReference type="VEuPathDB" id="VectorBase:CQUJHB008592"/>
<dbReference type="InterPro" id="IPR053974">
    <property type="entry name" value="ERMP1_1-A_TM"/>
</dbReference>
<evidence type="ECO:0000259" key="16">
    <source>
        <dbReference type="Pfam" id="PF04389"/>
    </source>
</evidence>
<protein>
    <recommendedName>
        <fullName evidence="14">FXNA-like protease</fullName>
    </recommendedName>
</protein>
<dbReference type="OrthoDB" id="76293at2759"/>
<dbReference type="GO" id="GO:0046872">
    <property type="term" value="F:metal ion binding"/>
    <property type="evidence" value="ECO:0007669"/>
    <property type="project" value="UniProtKB-KW"/>
</dbReference>
<dbReference type="InterPro" id="IPR007484">
    <property type="entry name" value="Peptidase_M28"/>
</dbReference>
<evidence type="ECO:0000256" key="11">
    <source>
        <dbReference type="ARBA" id="ARBA00023049"/>
    </source>
</evidence>
<dbReference type="Pfam" id="PF22249">
    <property type="entry name" value="ERMP1-TM"/>
    <property type="match status" value="1"/>
</dbReference>
<evidence type="ECO:0000256" key="8">
    <source>
        <dbReference type="ARBA" id="ARBA00022824"/>
    </source>
</evidence>
<keyword evidence="4" id="KW-0645">Protease</keyword>
<dbReference type="GO" id="GO:0006508">
    <property type="term" value="P:proteolysis"/>
    <property type="evidence" value="ECO:0007669"/>
    <property type="project" value="UniProtKB-KW"/>
</dbReference>
<dbReference type="InterPro" id="IPR045175">
    <property type="entry name" value="M28_fam"/>
</dbReference>
<feature type="transmembrane region" description="Helical" evidence="15">
    <location>
        <begin position="525"/>
        <end position="549"/>
    </location>
</feature>
<sequence>MWSVLIPALGIGIYFLAYWNWSTLPDGVTLAEEQTHTEPEFVAERAHNHLRTLTSRGPRVVGSDANEVFAVNFLVETVNEIIRGADTSYQITVEVQEASGSYFLDYKDYPITGYYRDVQNVVVTLTKRSGEQFSGQYLLLNAHFDSAVTSPGAGDDGTMTVVMLEVLRQISKYAMPLQHGIIFLFNGCEENMMQGAHGFVTGHPLAVNVSAFINLDVAANGGREIMFQSGPDFPFLMNYYQRYAKRPYANSLGEEVFQLGLVPSFTDFETLSQVGNWPGMDFALASYGYLYHTKYDAFETISESTLQHIGDNLLPLTIGLAQAEELLDVERYREDSPTFFDFMHLFKITYNRAVAYAVNCTVAIVGLGLIVGTVVMMVRMEGANLGQILMECGLSLIVQTTSIVVGAGVSLVVAVIVDLVGRSMSWFTSTWLLFGLYFVPFIACLVLGPWLYIRFRRVDFLNNQGRVLLFLHAQCFIYIALLLTFTIGGIRSAYLLLFPIIFHSLTTIVNMAIKFKLNFWIYVHLTGQLIPLTYFCSLTTTVFAVFIPMTGRGDPTANPDLMMALFSVLMSLFLVGLLAPLIVLLPKIRYFFIVVGLMLVTTIVVMFTSVGFPFREATTPQRYYIFHQERNFYAYDGSLRDFGANFFLYPMDRHTPDLLFEEVPIWKQTSAPVQELCDKELYCGFPFYINRYHRQRQQSYWMSAQSRPHFPVPVSFRLTSKQDITSTVRRFRFTLEGSNLMGLYISPLQGNDLIGWTFSESIPPSGVPWSGQSVHYVNLLQAKSRAPWEFFLDIESTTGLKDGPMVVISLAAHYMFHEEHHVEEFKNLTKQMPAYMNTVAYPSYLENREF</sequence>
<dbReference type="Pfam" id="PF04389">
    <property type="entry name" value="Peptidase_M28"/>
    <property type="match status" value="1"/>
</dbReference>
<evidence type="ECO:0000256" key="10">
    <source>
        <dbReference type="ARBA" id="ARBA00022989"/>
    </source>
</evidence>
<feature type="transmembrane region" description="Helical" evidence="15">
    <location>
        <begin position="388"/>
        <end position="417"/>
    </location>
</feature>
<feature type="transmembrane region" description="Helical" evidence="15">
    <location>
        <begin position="590"/>
        <end position="612"/>
    </location>
</feature>
<feature type="domain" description="Peptidase M28" evidence="16">
    <location>
        <begin position="120"/>
        <end position="315"/>
    </location>
</feature>
<dbReference type="Gene3D" id="3.40.630.10">
    <property type="entry name" value="Zn peptidases"/>
    <property type="match status" value="1"/>
</dbReference>
<feature type="transmembrane region" description="Helical" evidence="15">
    <location>
        <begin position="467"/>
        <end position="487"/>
    </location>
</feature>
<keyword evidence="21" id="KW-1185">Reference proteome</keyword>
<comment type="subcellular location">
    <subcellularLocation>
        <location evidence="2">Endoplasmic reticulum membrane</location>
        <topology evidence="2">Multi-pass membrane protein</topology>
    </subcellularLocation>
</comment>
<evidence type="ECO:0000313" key="20">
    <source>
        <dbReference type="EnsemblMetazoa" id="CPIJ014110-PA"/>
    </source>
</evidence>
<reference evidence="19" key="1">
    <citation type="submission" date="2007-03" db="EMBL/GenBank/DDBJ databases">
        <title>Annotation of Culex pipiens quinquefasciatus.</title>
        <authorList>
            <consortium name="The Broad Institute Genome Sequencing Platform"/>
            <person name="Atkinson P.W."/>
            <person name="Hemingway J."/>
            <person name="Christensen B.M."/>
            <person name="Higgs S."/>
            <person name="Kodira C."/>
            <person name="Hannick L."/>
            <person name="Megy K."/>
            <person name="O'Leary S."/>
            <person name="Pearson M."/>
            <person name="Haas B.J."/>
            <person name="Mauceli E."/>
            <person name="Wortman J.R."/>
            <person name="Lee N.H."/>
            <person name="Guigo R."/>
            <person name="Stanke M."/>
            <person name="Alvarado L."/>
            <person name="Amedeo P."/>
            <person name="Antoine C.H."/>
            <person name="Arensburger P."/>
            <person name="Bidwell S.L."/>
            <person name="Crawford M."/>
            <person name="Camaro F."/>
            <person name="Devon K."/>
            <person name="Engels R."/>
            <person name="Hammond M."/>
            <person name="Howarth C."/>
            <person name="Koehrsen M."/>
            <person name="Lawson D."/>
            <person name="Montgomery P."/>
            <person name="Nene V."/>
            <person name="Nusbaum C."/>
            <person name="Puiu D."/>
            <person name="Romero-Severson J."/>
            <person name="Severson D.W."/>
            <person name="Shumway M."/>
            <person name="Sisk P."/>
            <person name="Stolte C."/>
            <person name="Zeng Q."/>
            <person name="Eisenstadt E."/>
            <person name="Fraser-Liggett C."/>
            <person name="Strausberg R."/>
            <person name="Galagan J."/>
            <person name="Birren B."/>
            <person name="Collins F.H."/>
        </authorList>
    </citation>
    <scope>NUCLEOTIDE SEQUENCE [LARGE SCALE GENOMIC DNA]</scope>
    <source>
        <strain evidence="19">JHB</strain>
    </source>
</reference>
<dbReference type="STRING" id="7176.B0X2V8"/>
<proteinExistence type="inferred from homology"/>
<feature type="transmembrane region" description="Helical" evidence="15">
    <location>
        <begin position="493"/>
        <end position="513"/>
    </location>
</feature>
<feature type="domain" description="Endoplasmic reticulum metallopeptidase 1-like C-terminal" evidence="17">
    <location>
        <begin position="618"/>
        <end position="846"/>
    </location>
</feature>
<evidence type="ECO:0000256" key="7">
    <source>
        <dbReference type="ARBA" id="ARBA00022801"/>
    </source>
</evidence>
<comment type="cofactor">
    <cofactor evidence="1">
        <name>Zn(2+)</name>
        <dbReference type="ChEBI" id="CHEBI:29105"/>
    </cofactor>
</comment>
<evidence type="ECO:0000256" key="2">
    <source>
        <dbReference type="ARBA" id="ARBA00004477"/>
    </source>
</evidence>
<dbReference type="FunCoup" id="B0X2V8">
    <property type="interactions" value="926"/>
</dbReference>
<evidence type="ECO:0000256" key="9">
    <source>
        <dbReference type="ARBA" id="ARBA00022833"/>
    </source>
</evidence>
<comment type="similarity">
    <text evidence="3">Belongs to the peptidase M28 family.</text>
</comment>
<dbReference type="InterPro" id="IPR048024">
    <property type="entry name" value="Fxna-like_M28_dom"/>
</dbReference>
<keyword evidence="7" id="KW-0378">Hydrolase</keyword>
<evidence type="ECO:0000256" key="5">
    <source>
        <dbReference type="ARBA" id="ARBA00022692"/>
    </source>
</evidence>
<evidence type="ECO:0000256" key="12">
    <source>
        <dbReference type="ARBA" id="ARBA00023136"/>
    </source>
</evidence>
<evidence type="ECO:0000259" key="18">
    <source>
        <dbReference type="Pfam" id="PF22249"/>
    </source>
</evidence>
<dbReference type="CDD" id="cd03875">
    <property type="entry name" value="M28_Fxna_like"/>
    <property type="match status" value="1"/>
</dbReference>
<evidence type="ECO:0000256" key="14">
    <source>
        <dbReference type="ARBA" id="ARBA00078796"/>
    </source>
</evidence>
<keyword evidence="5 15" id="KW-0812">Transmembrane</keyword>
<dbReference type="KEGG" id="cqu:CpipJ_CPIJ014110"/>
<gene>
    <name evidence="20" type="primary">6046845</name>
    <name evidence="19" type="ORF">CpipJ_CPIJ014110</name>
</gene>
<evidence type="ECO:0000313" key="21">
    <source>
        <dbReference type="Proteomes" id="UP000002320"/>
    </source>
</evidence>
<evidence type="ECO:0000259" key="17">
    <source>
        <dbReference type="Pfam" id="PF22248"/>
    </source>
</evidence>
<dbReference type="InParanoid" id="B0X2V8"/>
<dbReference type="GO" id="GO:0005789">
    <property type="term" value="C:endoplasmic reticulum membrane"/>
    <property type="evidence" value="ECO:0007669"/>
    <property type="project" value="UniProtKB-SubCell"/>
</dbReference>
<evidence type="ECO:0000256" key="3">
    <source>
        <dbReference type="ARBA" id="ARBA00010918"/>
    </source>
</evidence>
<keyword evidence="9" id="KW-0862">Zinc</keyword>
<keyword evidence="8" id="KW-0256">Endoplasmic reticulum</keyword>
<name>B0X2V8_CULQU</name>
<dbReference type="EMBL" id="DS232301">
    <property type="protein sequence ID" value="EDS39432.1"/>
    <property type="molecule type" value="Genomic_DNA"/>
</dbReference>
<dbReference type="EnsemblMetazoa" id="CPIJ014110-RA">
    <property type="protein sequence ID" value="CPIJ014110-PA"/>
    <property type="gene ID" value="CPIJ014110"/>
</dbReference>
<dbReference type="Pfam" id="PF22248">
    <property type="entry name" value="ERMP1_C"/>
    <property type="match status" value="1"/>
</dbReference>
<dbReference type="InterPro" id="IPR053973">
    <property type="entry name" value="ERMP1-like_C"/>
</dbReference>
<dbReference type="AlphaFoldDB" id="B0X2V8"/>
<keyword evidence="6" id="KW-0479">Metal-binding</keyword>
<evidence type="ECO:0000256" key="15">
    <source>
        <dbReference type="SAM" id="Phobius"/>
    </source>
</evidence>
<evidence type="ECO:0000256" key="6">
    <source>
        <dbReference type="ARBA" id="ARBA00022723"/>
    </source>
</evidence>
<keyword evidence="13" id="KW-0325">Glycoprotein</keyword>
<keyword evidence="11" id="KW-0482">Metalloprotease</keyword>
<feature type="transmembrane region" description="Helical" evidence="15">
    <location>
        <begin position="561"/>
        <end position="583"/>
    </location>
</feature>
<keyword evidence="10 15" id="KW-1133">Transmembrane helix</keyword>
<reference evidence="20" key="2">
    <citation type="submission" date="2020-05" db="UniProtKB">
        <authorList>
            <consortium name="EnsemblMetazoa"/>
        </authorList>
    </citation>
    <scope>IDENTIFICATION</scope>
    <source>
        <strain evidence="20">JHB</strain>
    </source>
</reference>
<accession>B0X2V8</accession>
<dbReference type="Proteomes" id="UP000002320">
    <property type="component" value="Unassembled WGS sequence"/>
</dbReference>
<feature type="domain" description="Endoplasmic reticulum metallopeptidase 1/1-A TM" evidence="18">
    <location>
        <begin position="396"/>
        <end position="605"/>
    </location>
</feature>
<feature type="transmembrane region" description="Helical" evidence="15">
    <location>
        <begin position="353"/>
        <end position="376"/>
    </location>
</feature>
<dbReference type="GO" id="GO:0008235">
    <property type="term" value="F:metalloexopeptidase activity"/>
    <property type="evidence" value="ECO:0007669"/>
    <property type="project" value="InterPro"/>
</dbReference>
<dbReference type="VEuPathDB" id="VectorBase:CPIJ014110"/>